<evidence type="ECO:0000256" key="6">
    <source>
        <dbReference type="ARBA" id="ARBA00004484"/>
    </source>
</evidence>
<dbReference type="PRINTS" id="PR01270">
    <property type="entry name" value="HDASUPER"/>
</dbReference>
<dbReference type="PANTHER" id="PTHR10625">
    <property type="entry name" value="HISTONE DEACETYLASE HDAC1-RELATED"/>
    <property type="match status" value="1"/>
</dbReference>
<evidence type="ECO:0000256" key="9">
    <source>
        <dbReference type="ARBA" id="ARBA00007738"/>
    </source>
</evidence>
<organism evidence="36 37">
    <name type="scientific">Alligator sinensis</name>
    <name type="common">Chinese alligator</name>
    <dbReference type="NCBI Taxonomy" id="38654"/>
    <lineage>
        <taxon>Eukaryota</taxon>
        <taxon>Metazoa</taxon>
        <taxon>Chordata</taxon>
        <taxon>Craniata</taxon>
        <taxon>Vertebrata</taxon>
        <taxon>Euteleostomi</taxon>
        <taxon>Archelosauria</taxon>
        <taxon>Archosauria</taxon>
        <taxon>Crocodylia</taxon>
        <taxon>Alligatoridae</taxon>
        <taxon>Alligatorinae</taxon>
        <taxon>Alligator</taxon>
    </lineage>
</organism>
<evidence type="ECO:0000256" key="16">
    <source>
        <dbReference type="ARBA" id="ARBA00022737"/>
    </source>
</evidence>
<evidence type="ECO:0000256" key="29">
    <source>
        <dbReference type="ARBA" id="ARBA00049136"/>
    </source>
</evidence>
<dbReference type="InterPro" id="IPR001607">
    <property type="entry name" value="Znf_UBP"/>
</dbReference>
<keyword evidence="25" id="KW-0009">Actin-binding</keyword>
<dbReference type="FunFam" id="3.40.800.20:FF:000005">
    <property type="entry name" value="histone deacetylase 6"/>
    <property type="match status" value="2"/>
</dbReference>
<dbReference type="FunFam" id="3.30.40.10:FF:000342">
    <property type="entry name" value="Histone deacetylase 6"/>
    <property type="match status" value="1"/>
</dbReference>
<evidence type="ECO:0000256" key="3">
    <source>
        <dbReference type="ARBA" id="ARBA00004123"/>
    </source>
</evidence>
<evidence type="ECO:0000313" key="37">
    <source>
        <dbReference type="RefSeq" id="XP_025069467.1"/>
    </source>
</evidence>
<dbReference type="GO" id="GO:0004407">
    <property type="term" value="F:histone deacetylase activity"/>
    <property type="evidence" value="ECO:0007669"/>
    <property type="project" value="TreeGrafter"/>
</dbReference>
<evidence type="ECO:0000256" key="4">
    <source>
        <dbReference type="ARBA" id="ARBA00004279"/>
    </source>
</evidence>
<dbReference type="GO" id="GO:0016740">
    <property type="term" value="F:transferase activity"/>
    <property type="evidence" value="ECO:0007669"/>
    <property type="project" value="UniProtKB-KW"/>
</dbReference>
<evidence type="ECO:0000256" key="12">
    <source>
        <dbReference type="ARBA" id="ARBA00022491"/>
    </source>
</evidence>
<dbReference type="InterPro" id="IPR023696">
    <property type="entry name" value="Ureohydrolase_dom_sf"/>
</dbReference>
<evidence type="ECO:0000256" key="18">
    <source>
        <dbReference type="ARBA" id="ARBA00022786"/>
    </source>
</evidence>
<keyword evidence="20" id="KW-0862">Zinc</keyword>
<keyword evidence="18" id="KW-0833">Ubl conjugation pathway</keyword>
<dbReference type="InterPro" id="IPR037138">
    <property type="entry name" value="His_deacetylse_dom_sf"/>
</dbReference>
<evidence type="ECO:0000256" key="11">
    <source>
        <dbReference type="ARBA" id="ARBA00022490"/>
    </source>
</evidence>
<comment type="catalytic activity">
    <reaction evidence="29">
        <text>N(6)-acetyl-L-lysyl-[protein] + H2O = L-lysyl-[protein] + acetate</text>
        <dbReference type="Rhea" id="RHEA:58108"/>
        <dbReference type="Rhea" id="RHEA-COMP:9752"/>
        <dbReference type="Rhea" id="RHEA-COMP:10731"/>
        <dbReference type="ChEBI" id="CHEBI:15377"/>
        <dbReference type="ChEBI" id="CHEBI:29969"/>
        <dbReference type="ChEBI" id="CHEBI:30089"/>
        <dbReference type="ChEBI" id="CHEBI:61930"/>
    </reaction>
    <physiologicalReaction direction="left-to-right" evidence="29">
        <dbReference type="Rhea" id="RHEA:58109"/>
    </physiologicalReaction>
</comment>
<dbReference type="PANTHER" id="PTHR10625:SF21">
    <property type="entry name" value="HISTONE DEACETYLASE 6"/>
    <property type="match status" value="1"/>
</dbReference>
<dbReference type="GO" id="GO:0043204">
    <property type="term" value="C:perikaryon"/>
    <property type="evidence" value="ECO:0007669"/>
    <property type="project" value="UniProtKB-SubCell"/>
</dbReference>
<dbReference type="GO" id="GO:0030425">
    <property type="term" value="C:dendrite"/>
    <property type="evidence" value="ECO:0007669"/>
    <property type="project" value="UniProtKB-SubCell"/>
</dbReference>
<comment type="similarity">
    <text evidence="9">Belongs to the histone deacetylase family. HD type 2 subfamily.</text>
</comment>
<dbReference type="Gene3D" id="3.30.40.10">
    <property type="entry name" value="Zinc/RING finger domain, C3HC4 (zinc finger)"/>
    <property type="match status" value="1"/>
</dbReference>
<comment type="catalytic activity">
    <reaction evidence="30">
        <text>N(6)-acetyl-L-lysyl-[alpha-tubulin] + H2O = L-lysyl-[alpha-tubulin] + acetate</text>
        <dbReference type="Rhea" id="RHEA:21548"/>
        <dbReference type="Rhea" id="RHEA-COMP:11278"/>
        <dbReference type="Rhea" id="RHEA-COMP:11279"/>
        <dbReference type="ChEBI" id="CHEBI:15377"/>
        <dbReference type="ChEBI" id="CHEBI:29969"/>
        <dbReference type="ChEBI" id="CHEBI:30089"/>
        <dbReference type="ChEBI" id="CHEBI:61930"/>
    </reaction>
    <physiologicalReaction direction="left-to-right" evidence="30">
        <dbReference type="Rhea" id="RHEA:21549"/>
    </physiologicalReaction>
</comment>
<evidence type="ECO:0000256" key="25">
    <source>
        <dbReference type="ARBA" id="ARBA00023203"/>
    </source>
</evidence>
<evidence type="ECO:0000256" key="30">
    <source>
        <dbReference type="ARBA" id="ARBA00050910"/>
    </source>
</evidence>
<keyword evidence="10" id="KW-0488">Methylation</keyword>
<dbReference type="InterPro" id="IPR023801">
    <property type="entry name" value="His_deacetylse_dom"/>
</dbReference>
<dbReference type="STRING" id="38654.A0A3Q0HCU7"/>
<dbReference type="SUPFAM" id="SSF52768">
    <property type="entry name" value="Arginase/deacetylase"/>
    <property type="match status" value="2"/>
</dbReference>
<dbReference type="Pfam" id="PF02148">
    <property type="entry name" value="zf-UBP"/>
    <property type="match status" value="1"/>
</dbReference>
<dbReference type="GO" id="GO:0051646">
    <property type="term" value="P:mitochondrion localization"/>
    <property type="evidence" value="ECO:0007669"/>
    <property type="project" value="UniProtKB-ARBA"/>
</dbReference>
<keyword evidence="36" id="KW-1185">Reference proteome</keyword>
<protein>
    <recommendedName>
        <fullName evidence="31">Protein deacetylase HDAC6</fullName>
    </recommendedName>
    <alternativeName>
        <fullName evidence="32">Tubulin-lysine deacetylase HDAC6</fullName>
    </alternativeName>
</protein>
<keyword evidence="28" id="KW-0966">Cell projection</keyword>
<dbReference type="Proteomes" id="UP000189705">
    <property type="component" value="Unplaced"/>
</dbReference>
<feature type="region of interest" description="Disordered" evidence="34">
    <location>
        <begin position="930"/>
        <end position="1005"/>
    </location>
</feature>
<keyword evidence="17 33" id="KW-0863">Zinc-finger</keyword>
<evidence type="ECO:0000256" key="13">
    <source>
        <dbReference type="ARBA" id="ARBA00022553"/>
    </source>
</evidence>
<keyword evidence="23" id="KW-0805">Transcription regulation</keyword>
<evidence type="ECO:0000256" key="17">
    <source>
        <dbReference type="ARBA" id="ARBA00022771"/>
    </source>
</evidence>
<evidence type="ECO:0000256" key="21">
    <source>
        <dbReference type="ARBA" id="ARBA00022843"/>
    </source>
</evidence>
<dbReference type="Pfam" id="PF00850">
    <property type="entry name" value="Hist_deacetyl"/>
    <property type="match status" value="2"/>
</dbReference>
<evidence type="ECO:0000256" key="23">
    <source>
        <dbReference type="ARBA" id="ARBA00023015"/>
    </source>
</evidence>
<evidence type="ECO:0000313" key="36">
    <source>
        <dbReference type="Proteomes" id="UP000189705"/>
    </source>
</evidence>
<dbReference type="GO" id="GO:0016787">
    <property type="term" value="F:hydrolase activity"/>
    <property type="evidence" value="ECO:0007669"/>
    <property type="project" value="UniProtKB-KW"/>
</dbReference>
<feature type="compositionally biased region" description="Acidic residues" evidence="34">
    <location>
        <begin position="520"/>
        <end position="529"/>
    </location>
</feature>
<evidence type="ECO:0000256" key="19">
    <source>
        <dbReference type="ARBA" id="ARBA00022801"/>
    </source>
</evidence>
<evidence type="ECO:0000256" key="28">
    <source>
        <dbReference type="ARBA" id="ARBA00023273"/>
    </source>
</evidence>
<dbReference type="GO" id="GO:0032886">
    <property type="term" value="P:regulation of microtubule-based process"/>
    <property type="evidence" value="ECO:0007669"/>
    <property type="project" value="UniProtKB-ARBA"/>
</dbReference>
<evidence type="ECO:0000259" key="35">
    <source>
        <dbReference type="PROSITE" id="PS50271"/>
    </source>
</evidence>
<evidence type="ECO:0000256" key="14">
    <source>
        <dbReference type="ARBA" id="ARBA00022679"/>
    </source>
</evidence>
<keyword evidence="22" id="KW-0156">Chromatin regulator</keyword>
<evidence type="ECO:0000256" key="15">
    <source>
        <dbReference type="ARBA" id="ARBA00022723"/>
    </source>
</evidence>
<sequence length="1126" mass="120868">MVSPTPPSAHVQGNCVAQPRLPRAVRMVSLRAGQSDSIRQRPGETIFLKGGEQVKPFPPHPDLQPLTPTCNPPCLAAAMPPGVSPGPEGPSAPAPSGRAGRRAPPPPRRSPGLPEAKRRGRARRLHQEVAELQDGLQHLDLAAEKPVPSGTGLAYDKELTSFHCLWDKSFPECPARLTSIWTKLVEDGLVERCVPVQARLATEEEILLVHSPQFLALMASTADMEEGKLRALSDTYDSVYLHPNSYHCARLAAGTVLAVVDKVLSGELRNGLALIRPPGHHAQRERMEGYCLFNHVAIAARHARERRGLQRVLIVDWDVHHGQGTQFIFEDDPRVSYNTPSVLYFSVHRYDNGAFWPHLPDSDSSAVGRGQGCGFTINLPWNQPGMTDADYISAFLQLLLPVAFEFQPQLVLVAAGFDAAIGDPKGQMLVSPACFAHLTHMLLALAGGKVVLALEGGYNLHSLTEGVSAALGSLLGDPCPPLAGPAAPCPSALQSISKALGIHAQFWPSLQHVEVSALSTEDEGVEEALGETGGVPSPVELPCPEALPSLEAPPPRRPPACTGLVYDERMTQHYNMWDSQHPERPQRVTRALSRLQELGLERRCLRLPPRLATEPELLLCHSPEYVARLRATVGLRPRELHRAGSRYNSVYMCGESFEAACLAAGCVLSAVDAVLAGQVQNAVAVVRPPGHHAEPDAACGFCLFNSVALAARYAQQVAGRPLRVLILDWDIHHGNGIQHIFEEDPSVLYISLHRYDAGAFFPGGPAGGAGQVGRGQGRGYTLNVPWEEPRAGDLEYLPALLRLCLPVAYQFRPELVLVAAGFDAAQGDPLGGCLVTPQGYGTMAWLLATLACGRLILALEGGYNLAATAESLATCVRALLGDPPLAPPPVLALPLSPHPQPSALHALSLASAVHRTYWACLRLHVPSMDCDASEDRSPAPQEALPPDDLSSLGSLSLEDRSQEGMGSPDSVPVGWTRRKMKTEPELEGVGINPEGEEGPPEGAGLAAPDLPEDALYAVTPLSWCPHLSSVAPVPPAGLDILAPCQKCGCQGENWVCLTCYQVLCSRYVAGHMVAHGDASGHPMVLSFADLSAWCYDCEAYIHHPTLLPAKILAHRLKFGNELPALL</sequence>
<keyword evidence="19" id="KW-0378">Hydrolase</keyword>
<comment type="cofactor">
    <cofactor evidence="1">
        <name>Zn(2+)</name>
        <dbReference type="ChEBI" id="CHEBI:29105"/>
    </cofactor>
</comment>
<keyword evidence="27" id="KW-0539">Nucleus</keyword>
<keyword evidence="15" id="KW-0479">Metal-binding</keyword>
<dbReference type="GO" id="GO:0030424">
    <property type="term" value="C:axon"/>
    <property type="evidence" value="ECO:0007669"/>
    <property type="project" value="UniProtKB-SubCell"/>
</dbReference>
<dbReference type="SUPFAM" id="SSF57850">
    <property type="entry name" value="RING/U-box"/>
    <property type="match status" value="1"/>
</dbReference>
<dbReference type="GO" id="GO:0051129">
    <property type="term" value="P:negative regulation of cellular component organization"/>
    <property type="evidence" value="ECO:0007669"/>
    <property type="project" value="UniProtKB-ARBA"/>
</dbReference>
<feature type="domain" description="UBP-type" evidence="35">
    <location>
        <begin position="1022"/>
        <end position="1120"/>
    </location>
</feature>
<comment type="pathway">
    <text evidence="8">Protein modification; protein ubiquitination.</text>
</comment>
<keyword evidence="16" id="KW-0677">Repeat</keyword>
<dbReference type="SMART" id="SM00290">
    <property type="entry name" value="ZnF_UBP"/>
    <property type="match status" value="1"/>
</dbReference>
<evidence type="ECO:0000256" key="8">
    <source>
        <dbReference type="ARBA" id="ARBA00004906"/>
    </source>
</evidence>
<keyword evidence="24" id="KW-0804">Transcription</keyword>
<reference evidence="37" key="1">
    <citation type="submission" date="2025-08" db="UniProtKB">
        <authorList>
            <consortium name="RefSeq"/>
        </authorList>
    </citation>
    <scope>IDENTIFICATION</scope>
</reference>
<feature type="region of interest" description="Disordered" evidence="34">
    <location>
        <begin position="77"/>
        <end position="124"/>
    </location>
</feature>
<dbReference type="PROSITE" id="PS50271">
    <property type="entry name" value="ZF_UBP"/>
    <property type="match status" value="1"/>
</dbReference>
<gene>
    <name evidence="37" type="primary">HDAC6</name>
</gene>
<dbReference type="GO" id="GO:0005813">
    <property type="term" value="C:centrosome"/>
    <property type="evidence" value="ECO:0007669"/>
    <property type="project" value="UniProtKB-SubCell"/>
</dbReference>
<dbReference type="GO" id="GO:0003779">
    <property type="term" value="F:actin binding"/>
    <property type="evidence" value="ECO:0007669"/>
    <property type="project" value="UniProtKB-KW"/>
</dbReference>
<dbReference type="CTD" id="10013"/>
<dbReference type="RefSeq" id="XP_025069467.1">
    <property type="nucleotide sequence ID" value="XM_025213682.1"/>
</dbReference>
<comment type="subcellular location">
    <subcellularLocation>
        <location evidence="7">Cell projection</location>
        <location evidence="7">Axon</location>
    </subcellularLocation>
    <subcellularLocation>
        <location evidence="4">Cell projection</location>
        <location evidence="4">Dendrite</location>
    </subcellularLocation>
    <subcellularLocation>
        <location evidence="2">Cytoplasm</location>
        <location evidence="2">Cytoskeleton</location>
        <location evidence="2">Cilium basal body</location>
    </subcellularLocation>
    <subcellularLocation>
        <location evidence="5">Cytoplasm</location>
        <location evidence="5">Cytoskeleton</location>
        <location evidence="5">Microtubule organizing center</location>
        <location evidence="5">Centrosome</location>
    </subcellularLocation>
    <subcellularLocation>
        <location evidence="3">Nucleus</location>
    </subcellularLocation>
    <subcellularLocation>
        <location evidence="6">Perikaryon</location>
    </subcellularLocation>
</comment>
<keyword evidence="21" id="KW-0832">Ubl conjugation</keyword>
<evidence type="ECO:0000256" key="1">
    <source>
        <dbReference type="ARBA" id="ARBA00001947"/>
    </source>
</evidence>
<keyword evidence="26" id="KW-0206">Cytoskeleton</keyword>
<dbReference type="Gene3D" id="3.40.800.20">
    <property type="entry name" value="Histone deacetylase domain"/>
    <property type="match status" value="2"/>
</dbReference>
<dbReference type="InParanoid" id="A0A3Q0HCU7"/>
<evidence type="ECO:0000256" key="2">
    <source>
        <dbReference type="ARBA" id="ARBA00004120"/>
    </source>
</evidence>
<feature type="compositionally biased region" description="Pro residues" evidence="34">
    <location>
        <begin position="82"/>
        <end position="93"/>
    </location>
</feature>
<feature type="region of interest" description="Disordered" evidence="34">
    <location>
        <begin position="518"/>
        <end position="538"/>
    </location>
</feature>
<evidence type="ECO:0000256" key="31">
    <source>
        <dbReference type="ARBA" id="ARBA00068733"/>
    </source>
</evidence>
<keyword evidence="11" id="KW-0963">Cytoplasm</keyword>
<dbReference type="AlphaFoldDB" id="A0A3Q0HCU7"/>
<evidence type="ECO:0000256" key="5">
    <source>
        <dbReference type="ARBA" id="ARBA00004300"/>
    </source>
</evidence>
<dbReference type="GO" id="GO:0006950">
    <property type="term" value="P:response to stress"/>
    <property type="evidence" value="ECO:0007669"/>
    <property type="project" value="UniProtKB-ARBA"/>
</dbReference>
<evidence type="ECO:0000256" key="22">
    <source>
        <dbReference type="ARBA" id="ARBA00022853"/>
    </source>
</evidence>
<evidence type="ECO:0000256" key="7">
    <source>
        <dbReference type="ARBA" id="ARBA00004489"/>
    </source>
</evidence>
<dbReference type="InterPro" id="IPR013083">
    <property type="entry name" value="Znf_RING/FYVE/PHD"/>
</dbReference>
<dbReference type="GeneID" id="102371839"/>
<evidence type="ECO:0000256" key="26">
    <source>
        <dbReference type="ARBA" id="ARBA00023212"/>
    </source>
</evidence>
<evidence type="ECO:0000256" key="20">
    <source>
        <dbReference type="ARBA" id="ARBA00022833"/>
    </source>
</evidence>
<evidence type="ECO:0000256" key="34">
    <source>
        <dbReference type="SAM" id="MobiDB-lite"/>
    </source>
</evidence>
<evidence type="ECO:0000256" key="33">
    <source>
        <dbReference type="PROSITE-ProRule" id="PRU00502"/>
    </source>
</evidence>
<keyword evidence="14" id="KW-0808">Transferase</keyword>
<name>A0A3Q0HCU7_ALLSI</name>
<dbReference type="InterPro" id="IPR000286">
    <property type="entry name" value="HDACs"/>
</dbReference>
<keyword evidence="13" id="KW-0597">Phosphoprotein</keyword>
<keyword evidence="12" id="KW-0678">Repressor</keyword>
<evidence type="ECO:0000256" key="24">
    <source>
        <dbReference type="ARBA" id="ARBA00023163"/>
    </source>
</evidence>
<dbReference type="GO" id="GO:0040029">
    <property type="term" value="P:epigenetic regulation of gene expression"/>
    <property type="evidence" value="ECO:0007669"/>
    <property type="project" value="TreeGrafter"/>
</dbReference>
<dbReference type="GO" id="GO:0008270">
    <property type="term" value="F:zinc ion binding"/>
    <property type="evidence" value="ECO:0007669"/>
    <property type="project" value="UniProtKB-KW"/>
</dbReference>
<dbReference type="GO" id="GO:0000118">
    <property type="term" value="C:histone deacetylase complex"/>
    <property type="evidence" value="ECO:0007669"/>
    <property type="project" value="TreeGrafter"/>
</dbReference>
<evidence type="ECO:0000256" key="32">
    <source>
        <dbReference type="ARBA" id="ARBA00082852"/>
    </source>
</evidence>
<evidence type="ECO:0000256" key="10">
    <source>
        <dbReference type="ARBA" id="ARBA00022481"/>
    </source>
</evidence>
<dbReference type="GO" id="GO:0051130">
    <property type="term" value="P:positive regulation of cellular component organization"/>
    <property type="evidence" value="ECO:0007669"/>
    <property type="project" value="UniProtKB-ARBA"/>
</dbReference>
<proteinExistence type="inferred from homology"/>
<evidence type="ECO:0000256" key="27">
    <source>
        <dbReference type="ARBA" id="ARBA00023242"/>
    </source>
</evidence>
<accession>A0A3Q0HCU7</accession>